<dbReference type="PROSITE" id="PS50994">
    <property type="entry name" value="INTEGRASE"/>
    <property type="match status" value="1"/>
</dbReference>
<evidence type="ECO:0000256" key="11">
    <source>
        <dbReference type="ARBA" id="ARBA00022801"/>
    </source>
</evidence>
<dbReference type="GO" id="GO:0006310">
    <property type="term" value="P:DNA recombination"/>
    <property type="evidence" value="ECO:0007669"/>
    <property type="project" value="UniProtKB-KW"/>
</dbReference>
<evidence type="ECO:0000256" key="12">
    <source>
        <dbReference type="ARBA" id="ARBA00022840"/>
    </source>
</evidence>
<keyword evidence="20" id="KW-0233">DNA recombination</keyword>
<dbReference type="Gene3D" id="3.30.70.270">
    <property type="match status" value="1"/>
</dbReference>
<dbReference type="InterPro" id="IPR043502">
    <property type="entry name" value="DNA/RNA_pol_sf"/>
</dbReference>
<evidence type="ECO:0000313" key="26">
    <source>
        <dbReference type="EMBL" id="KAF7179605.1"/>
    </source>
</evidence>
<keyword evidence="6" id="KW-0540">Nuclease</keyword>
<dbReference type="Gene3D" id="2.60.120.330">
    <property type="entry name" value="B-lactam Antibiotic, Isopenicillin N Synthase, Chain"/>
    <property type="match status" value="1"/>
</dbReference>
<organism evidence="26 27">
    <name type="scientific">Aspergillus felis</name>
    <dbReference type="NCBI Taxonomy" id="1287682"/>
    <lineage>
        <taxon>Eukaryota</taxon>
        <taxon>Fungi</taxon>
        <taxon>Dikarya</taxon>
        <taxon>Ascomycota</taxon>
        <taxon>Pezizomycotina</taxon>
        <taxon>Eurotiomycetes</taxon>
        <taxon>Eurotiomycetidae</taxon>
        <taxon>Eurotiales</taxon>
        <taxon>Aspergillaceae</taxon>
        <taxon>Aspergillus</taxon>
        <taxon>Aspergillus subgen. Fumigati</taxon>
    </lineage>
</organism>
<feature type="region of interest" description="Disordered" evidence="24">
    <location>
        <begin position="950"/>
        <end position="976"/>
    </location>
</feature>
<comment type="catalytic activity">
    <reaction evidence="23">
        <text>DNA(n) + a 2'-deoxyribonucleoside 5'-triphosphate = DNA(n+1) + diphosphate</text>
        <dbReference type="Rhea" id="RHEA:22508"/>
        <dbReference type="Rhea" id="RHEA-COMP:17339"/>
        <dbReference type="Rhea" id="RHEA-COMP:17340"/>
        <dbReference type="ChEBI" id="CHEBI:33019"/>
        <dbReference type="ChEBI" id="CHEBI:61560"/>
        <dbReference type="ChEBI" id="CHEBI:173112"/>
        <dbReference type="EC" id="2.7.7.7"/>
    </reaction>
</comment>
<evidence type="ECO:0000256" key="9">
    <source>
        <dbReference type="ARBA" id="ARBA00022750"/>
    </source>
</evidence>
<keyword evidence="5" id="KW-0548">Nucleotidyltransferase</keyword>
<dbReference type="InterPro" id="IPR054722">
    <property type="entry name" value="PolX-like_BBD"/>
</dbReference>
<keyword evidence="8" id="KW-0547">Nucleotide-binding</keyword>
<evidence type="ECO:0000256" key="13">
    <source>
        <dbReference type="ARBA" id="ARBA00022842"/>
    </source>
</evidence>
<comment type="caution">
    <text evidence="26">The sequence shown here is derived from an EMBL/GenBank/DDBJ whole genome shotgun (WGS) entry which is preliminary data.</text>
</comment>
<dbReference type="InterPro" id="IPR013103">
    <property type="entry name" value="RVT_2"/>
</dbReference>
<dbReference type="GO" id="GO:0003677">
    <property type="term" value="F:DNA binding"/>
    <property type="evidence" value="ECO:0007669"/>
    <property type="project" value="UniProtKB-KW"/>
</dbReference>
<feature type="region of interest" description="Disordered" evidence="24">
    <location>
        <begin position="319"/>
        <end position="350"/>
    </location>
</feature>
<evidence type="ECO:0000256" key="22">
    <source>
        <dbReference type="ARBA" id="ARBA00048173"/>
    </source>
</evidence>
<dbReference type="SUPFAM" id="SSF53098">
    <property type="entry name" value="Ribonuclease H-like"/>
    <property type="match status" value="1"/>
</dbReference>
<keyword evidence="14" id="KW-0694">RNA-binding</keyword>
<dbReference type="Pfam" id="PF25597">
    <property type="entry name" value="SH3_retrovirus"/>
    <property type="match status" value="1"/>
</dbReference>
<dbReference type="Pfam" id="PF07727">
    <property type="entry name" value="RVT_2"/>
    <property type="match status" value="1"/>
</dbReference>
<evidence type="ECO:0000256" key="16">
    <source>
        <dbReference type="ARBA" id="ARBA00022918"/>
    </source>
</evidence>
<dbReference type="EMBL" id="JACBAG010001858">
    <property type="protein sequence ID" value="KAF7179605.1"/>
    <property type="molecule type" value="Genomic_DNA"/>
</dbReference>
<evidence type="ECO:0000256" key="6">
    <source>
        <dbReference type="ARBA" id="ARBA00022722"/>
    </source>
</evidence>
<keyword evidence="15" id="KW-0229">DNA integration</keyword>
<keyword evidence="11" id="KW-0378">Hydrolase</keyword>
<dbReference type="Gene3D" id="3.30.420.10">
    <property type="entry name" value="Ribonuclease H-like superfamily/Ribonuclease H"/>
    <property type="match status" value="1"/>
</dbReference>
<dbReference type="InterPro" id="IPR027443">
    <property type="entry name" value="IPNS-like_sf"/>
</dbReference>
<dbReference type="PANTHER" id="PTHR42648">
    <property type="entry name" value="TRANSPOSASE, PUTATIVE-RELATED"/>
    <property type="match status" value="1"/>
</dbReference>
<dbReference type="GO" id="GO:0015074">
    <property type="term" value="P:DNA integration"/>
    <property type="evidence" value="ECO:0007669"/>
    <property type="project" value="UniProtKB-KW"/>
</dbReference>
<dbReference type="InterPro" id="IPR012337">
    <property type="entry name" value="RNaseH-like_sf"/>
</dbReference>
<keyword evidence="18" id="KW-0917">Virion maturation</keyword>
<comment type="function">
    <text evidence="1">The aspartyl protease (PR) mediates the proteolytic cleavages of the Gag and Gag-Pol polyproteins after assembly of the VLP.</text>
</comment>
<feature type="domain" description="Integrase catalytic" evidence="25">
    <location>
        <begin position="631"/>
        <end position="803"/>
    </location>
</feature>
<dbReference type="GO" id="GO:0032196">
    <property type="term" value="P:transposition"/>
    <property type="evidence" value="ECO:0007669"/>
    <property type="project" value="UniProtKB-KW"/>
</dbReference>
<dbReference type="SUPFAM" id="SSF56672">
    <property type="entry name" value="DNA/RNA polymerases"/>
    <property type="match status" value="1"/>
</dbReference>
<evidence type="ECO:0000256" key="20">
    <source>
        <dbReference type="ARBA" id="ARBA00023172"/>
    </source>
</evidence>
<dbReference type="GO" id="GO:0005524">
    <property type="term" value="F:ATP binding"/>
    <property type="evidence" value="ECO:0007669"/>
    <property type="project" value="UniProtKB-KW"/>
</dbReference>
<evidence type="ECO:0000256" key="2">
    <source>
        <dbReference type="ARBA" id="ARBA00022578"/>
    </source>
</evidence>
<keyword evidence="16" id="KW-0695">RNA-directed DNA polymerase</keyword>
<dbReference type="GO" id="GO:0003964">
    <property type="term" value="F:RNA-directed DNA polymerase activity"/>
    <property type="evidence" value="ECO:0007669"/>
    <property type="project" value="UniProtKB-KW"/>
</dbReference>
<keyword evidence="9" id="KW-0064">Aspartyl protease</keyword>
<evidence type="ECO:0000256" key="10">
    <source>
        <dbReference type="ARBA" id="ARBA00022759"/>
    </source>
</evidence>
<dbReference type="GO" id="GO:0005634">
    <property type="term" value="C:nucleus"/>
    <property type="evidence" value="ECO:0007669"/>
    <property type="project" value="UniProtKB-ARBA"/>
</dbReference>
<evidence type="ECO:0000256" key="24">
    <source>
        <dbReference type="SAM" id="MobiDB-lite"/>
    </source>
</evidence>
<evidence type="ECO:0000256" key="23">
    <source>
        <dbReference type="ARBA" id="ARBA00049244"/>
    </source>
</evidence>
<keyword evidence="2" id="KW-0815">Transposition</keyword>
<keyword evidence="10" id="KW-0255">Endonuclease</keyword>
<feature type="region of interest" description="Disordered" evidence="24">
    <location>
        <begin position="990"/>
        <end position="1037"/>
    </location>
</feature>
<gene>
    <name evidence="26" type="ORF">CNMCM7691_008653</name>
</gene>
<evidence type="ECO:0000256" key="8">
    <source>
        <dbReference type="ARBA" id="ARBA00022741"/>
    </source>
</evidence>
<dbReference type="InterPro" id="IPR057670">
    <property type="entry name" value="SH3_retrovirus"/>
</dbReference>
<dbReference type="InterPro" id="IPR001584">
    <property type="entry name" value="Integrase_cat-core"/>
</dbReference>
<evidence type="ECO:0000256" key="4">
    <source>
        <dbReference type="ARBA" id="ARBA00022670"/>
    </source>
</evidence>
<evidence type="ECO:0000256" key="17">
    <source>
        <dbReference type="ARBA" id="ARBA00022932"/>
    </source>
</evidence>
<keyword evidence="4" id="KW-0645">Protease</keyword>
<evidence type="ECO:0000256" key="19">
    <source>
        <dbReference type="ARBA" id="ARBA00023125"/>
    </source>
</evidence>
<evidence type="ECO:0000256" key="7">
    <source>
        <dbReference type="ARBA" id="ARBA00022723"/>
    </source>
</evidence>
<keyword evidence="17" id="KW-0239">DNA-directed DNA polymerase</keyword>
<keyword evidence="21" id="KW-0511">Multifunctional enzyme</keyword>
<evidence type="ECO:0000259" key="25">
    <source>
        <dbReference type="PROSITE" id="PS50994"/>
    </source>
</evidence>
<dbReference type="InterPro" id="IPR043128">
    <property type="entry name" value="Rev_trsase/Diguanyl_cyclase"/>
</dbReference>
<keyword evidence="13" id="KW-0460">Magnesium</keyword>
<keyword evidence="3" id="KW-1188">Viral release from host cell</keyword>
<evidence type="ECO:0000256" key="14">
    <source>
        <dbReference type="ARBA" id="ARBA00022884"/>
    </source>
</evidence>
<dbReference type="GO" id="GO:0004190">
    <property type="term" value="F:aspartic-type endopeptidase activity"/>
    <property type="evidence" value="ECO:0007669"/>
    <property type="project" value="UniProtKB-KW"/>
</dbReference>
<evidence type="ECO:0000256" key="21">
    <source>
        <dbReference type="ARBA" id="ARBA00023268"/>
    </source>
</evidence>
<dbReference type="PANTHER" id="PTHR42648:SF11">
    <property type="entry name" value="TRANSPOSON TY4-P GAG-POL POLYPROTEIN"/>
    <property type="match status" value="1"/>
</dbReference>
<reference evidence="26" key="1">
    <citation type="submission" date="2020-06" db="EMBL/GenBank/DDBJ databases">
        <title>Draft genome sequences of strains closely related to Aspergillus parafelis and Aspergillus hiratsukae.</title>
        <authorList>
            <person name="Dos Santos R.A.C."/>
            <person name="Rivero-Menendez O."/>
            <person name="Steenwyk J.L."/>
            <person name="Mead M.E."/>
            <person name="Goldman G.H."/>
            <person name="Alastruey-Izquierdo A."/>
            <person name="Rokas A."/>
        </authorList>
    </citation>
    <scope>NUCLEOTIDE SEQUENCE</scope>
    <source>
        <strain evidence="26">CNM-CM7691</strain>
    </source>
</reference>
<dbReference type="CDD" id="cd09272">
    <property type="entry name" value="RNase_HI_RT_Ty1"/>
    <property type="match status" value="1"/>
</dbReference>
<dbReference type="GO" id="GO:0006508">
    <property type="term" value="P:proteolysis"/>
    <property type="evidence" value="ECO:0007669"/>
    <property type="project" value="UniProtKB-KW"/>
</dbReference>
<keyword evidence="19" id="KW-0238">DNA-binding</keyword>
<evidence type="ECO:0000256" key="3">
    <source>
        <dbReference type="ARBA" id="ARBA00022612"/>
    </source>
</evidence>
<dbReference type="InterPro" id="IPR039537">
    <property type="entry name" value="Retrotran_Ty1/copia-like"/>
</dbReference>
<keyword evidence="17" id="KW-0808">Transferase</keyword>
<feature type="compositionally biased region" description="Polar residues" evidence="24">
    <location>
        <begin position="330"/>
        <end position="339"/>
    </location>
</feature>
<dbReference type="Gene3D" id="3.10.10.10">
    <property type="entry name" value="HIV Type 1 Reverse Transcriptase, subunit A, domain 1"/>
    <property type="match status" value="1"/>
</dbReference>
<comment type="catalytic activity">
    <reaction evidence="22">
        <text>DNA(n) + a 2'-deoxyribonucleoside 5'-triphosphate = DNA(n+1) + diphosphate</text>
        <dbReference type="Rhea" id="RHEA:22508"/>
        <dbReference type="Rhea" id="RHEA-COMP:17339"/>
        <dbReference type="Rhea" id="RHEA-COMP:17340"/>
        <dbReference type="ChEBI" id="CHEBI:33019"/>
        <dbReference type="ChEBI" id="CHEBI:61560"/>
        <dbReference type="ChEBI" id="CHEBI:173112"/>
        <dbReference type="EC" id="2.7.7.49"/>
    </reaction>
</comment>
<dbReference type="GO" id="GO:0046872">
    <property type="term" value="F:metal ion binding"/>
    <property type="evidence" value="ECO:0007669"/>
    <property type="project" value="UniProtKB-KW"/>
</dbReference>
<dbReference type="GO" id="GO:0004519">
    <property type="term" value="F:endonuclease activity"/>
    <property type="evidence" value="ECO:0007669"/>
    <property type="project" value="UniProtKB-KW"/>
</dbReference>
<accession>A0A8H6V6G5</accession>
<protein>
    <recommendedName>
        <fullName evidence="25">Integrase catalytic domain-containing protein</fullName>
    </recommendedName>
</protein>
<dbReference type="Pfam" id="PF22936">
    <property type="entry name" value="Pol_BBD"/>
    <property type="match status" value="1"/>
</dbReference>
<dbReference type="GO" id="GO:0003887">
    <property type="term" value="F:DNA-directed DNA polymerase activity"/>
    <property type="evidence" value="ECO:0007669"/>
    <property type="project" value="UniProtKB-KW"/>
</dbReference>
<name>A0A8H6V6G5_9EURO</name>
<keyword evidence="7" id="KW-0479">Metal-binding</keyword>
<evidence type="ECO:0000256" key="15">
    <source>
        <dbReference type="ARBA" id="ARBA00022908"/>
    </source>
</evidence>
<evidence type="ECO:0000256" key="5">
    <source>
        <dbReference type="ARBA" id="ARBA00022695"/>
    </source>
</evidence>
<evidence type="ECO:0000313" key="27">
    <source>
        <dbReference type="Proteomes" id="UP000641853"/>
    </source>
</evidence>
<dbReference type="Proteomes" id="UP000641853">
    <property type="component" value="Unassembled WGS sequence"/>
</dbReference>
<dbReference type="InterPro" id="IPR036397">
    <property type="entry name" value="RNaseH_sf"/>
</dbReference>
<evidence type="ECO:0000256" key="1">
    <source>
        <dbReference type="ARBA" id="ARBA00002180"/>
    </source>
</evidence>
<evidence type="ECO:0000256" key="18">
    <source>
        <dbReference type="ARBA" id="ARBA00023113"/>
    </source>
</evidence>
<dbReference type="GO" id="GO:0003723">
    <property type="term" value="F:RNA binding"/>
    <property type="evidence" value="ECO:0007669"/>
    <property type="project" value="UniProtKB-KW"/>
</dbReference>
<dbReference type="SUPFAM" id="SSF51197">
    <property type="entry name" value="Clavaminate synthase-like"/>
    <property type="match status" value="1"/>
</dbReference>
<keyword evidence="27" id="KW-1185">Reference proteome</keyword>
<sequence>MERKTSNISTAPLRVINFRNLLHKVEKLALAAKEDGIFYIDFTGHASSPFSGLVDELYSLCRSLFDLSIEEKMRYDVDKMGMLKLNGYKPISRNVGGLPGRREGFESYAAWLPPNRLGCCLDHGLNPLLTGLLQIPRNGIFSLTNEHSPRRTPVDEHWQALQSFTRCCRDVADTVLRTMSKALHLPAEKTLELFHHHAIEKYWKLKNGLEPSENDQKMDITSRYTRLQSKSANQNVETWLSEWEEVLGRCKRLDMTYLLGEYGTKTFLTALRSVDRMYAEIRLNELARDRSLDVFMEIHYFRKRWLSHSQRERKNAFATFKGKSPDEQNSDSTNQNQGNKRSKRGPEDCPCGEKHRFDKCPYVIELIRLNGWKPNKDIEKKFEWIKENKPTLRQAMESAIKRANQNQNKESTRTVMSIIRSDSAAFSLGSSAYELRDSWIVDSGADIHICNDRTRFLTYEPVEDEYARFGATDVQILGYGKVELTAIGMNGKPHILELSRVAYLPECHTNLLSTFQMMKHGFYLNQRKHVIEDRDGIPICRTEMRCNLEVVEYNPIPLNIFAMNRYSERPHESAETSERWHQRLAHLGDEAVHHLEEASIGAKVLSCKRSICETCRLAKAFKQISRTPRERETRPFGTVHFDMIQLVTAHNGDRWITHFVCEATGWHIIYTHPDKDQLNDLIKQFIEWVQTQFGVKPKRMFSDRERTLGKEYIRDMTQEGIDIFHSTRYIDEQKGFVERAGRTIIETARSMRIAVRLPEKLWPHIFHAAVYLHNRRPRREVVEENGKKKWIWITPYEKLYGKKPSLANLRVYGCRAYVRQYIIPKTKKLDPRAWVGYLIGYTASNIWKIWNPLMRRITDERDVTFDEDIVFDPAKPFHAEAITISDLPEQPVEVNDLPIDEDIRIRQVEESSDDEELDEAESGGVNENEAINVLSEGGVPDEAGGQVIRKAESPKPNIEPPTPLVTPGRPIQHDEPIDSIEQDNDLERRAESNHGIPGGWIDSPQREQTYRLDLMTPRSPTRIDDSPEPETPIRLTDTLPESPFRLESDTARGDHISADSPSKQLFEEVNRLSIDPYIDPNDPDKPDDINDIPTKPKHSVSADFSEEHIIGGKRERRAPRGYGFTATRLDGLKRFHPVFATFGLGLQDETPKKRLHRDEIPPEPDGWKQMQKHPLKELFQAAAELEHNTLLARGTFEKVKTPRDRQIIPLRWVFKYKFDQEGYLIKAKARICVRGDLQNMTRDDTTAATLAARTFRTLMAIAAVFDLDIRQIDAVNAFVNSLLDEEVYTYMAEGFSEPGYVYRLKRALYGLRRAPRLWQRDITKVLDELGLRRIDSDSCLYTDDKTVVLVFVDDILFLYRPENKKHTDNLIRKLQERYEFRDLGEGDSFLNIKITRDRTKRKLWLSQRGYIEKIAARYHLDLTNRKPRTPGTEGLRPYDGKATIDEIHHYQSKIGSILYAAVITRLDIAKITSDLARYLLNPGPSHFDAANRVILYLASTKDYVLEYGSDLTGNIFIIASDAAYADQLDRSSSEGYLVKLFGAAVDWRAGKQRTVTTSTTEAELLALSEAAKNVYWWKRLFLDIGFDPEHEISILCDNRQTVGLLRNEEPTIRTKLRHVDIHQHWLRQEVQSGRIAVQWIETNRMPADGLTKLLPRNKHTDFCKMVGLVDQSEARG</sequence>
<feature type="region of interest" description="Disordered" evidence="24">
    <location>
        <begin position="1074"/>
        <end position="1101"/>
    </location>
</feature>
<keyword evidence="12" id="KW-0067">ATP-binding</keyword>
<proteinExistence type="predicted"/>